<proteinExistence type="predicted"/>
<evidence type="ECO:0000313" key="2">
    <source>
        <dbReference type="WBParaSite" id="EN70_3358"/>
    </source>
</evidence>
<keyword evidence="1" id="KW-1185">Reference proteome</keyword>
<reference evidence="2" key="2">
    <citation type="submission" date="2016-11" db="UniProtKB">
        <authorList>
            <consortium name="WormBaseParasite"/>
        </authorList>
    </citation>
    <scope>IDENTIFICATION</scope>
</reference>
<dbReference type="Proteomes" id="UP000095285">
    <property type="component" value="Unassembled WGS sequence"/>
</dbReference>
<evidence type="ECO:0000313" key="1">
    <source>
        <dbReference type="Proteomes" id="UP000095285"/>
    </source>
</evidence>
<name>A0A1I7VJU6_LOALO</name>
<organism evidence="1 2">
    <name type="scientific">Loa loa</name>
    <name type="common">Eye worm</name>
    <name type="synonym">Filaria loa</name>
    <dbReference type="NCBI Taxonomy" id="7209"/>
    <lineage>
        <taxon>Eukaryota</taxon>
        <taxon>Metazoa</taxon>
        <taxon>Ecdysozoa</taxon>
        <taxon>Nematoda</taxon>
        <taxon>Chromadorea</taxon>
        <taxon>Rhabditida</taxon>
        <taxon>Spirurina</taxon>
        <taxon>Spiruromorpha</taxon>
        <taxon>Filarioidea</taxon>
        <taxon>Onchocercidae</taxon>
        <taxon>Loa</taxon>
    </lineage>
</organism>
<accession>A0A1I7VJU6</accession>
<sequence>MEPATAQYEELSTSIANPNSNMKNNILAVADSKCEHEHQLYSSTEIGYNV</sequence>
<protein>
    <submittedName>
        <fullName evidence="2">Uncharacterized protein</fullName>
    </submittedName>
</protein>
<dbReference type="AlphaFoldDB" id="A0A1I7VJU6"/>
<dbReference type="WBParaSite" id="EN70_3358">
    <property type="protein sequence ID" value="EN70_3358"/>
    <property type="gene ID" value="EN70_3358"/>
</dbReference>
<reference evidence="1" key="1">
    <citation type="submission" date="2012-04" db="EMBL/GenBank/DDBJ databases">
        <title>The Genome Sequence of Loa loa.</title>
        <authorList>
            <consortium name="The Broad Institute Genome Sequencing Platform"/>
            <consortium name="Broad Institute Genome Sequencing Center for Infectious Disease"/>
            <person name="Nutman T.B."/>
            <person name="Fink D.L."/>
            <person name="Russ C."/>
            <person name="Young S."/>
            <person name="Zeng Q."/>
            <person name="Gargeya S."/>
            <person name="Alvarado L."/>
            <person name="Berlin A."/>
            <person name="Chapman S.B."/>
            <person name="Chen Z."/>
            <person name="Freedman E."/>
            <person name="Gellesch M."/>
            <person name="Goldberg J."/>
            <person name="Griggs A."/>
            <person name="Gujja S."/>
            <person name="Heilman E.R."/>
            <person name="Heiman D."/>
            <person name="Howarth C."/>
            <person name="Mehta T."/>
            <person name="Neiman D."/>
            <person name="Pearson M."/>
            <person name="Roberts A."/>
            <person name="Saif S."/>
            <person name="Shea T."/>
            <person name="Shenoy N."/>
            <person name="Sisk P."/>
            <person name="Stolte C."/>
            <person name="Sykes S."/>
            <person name="White J."/>
            <person name="Yandava C."/>
            <person name="Haas B."/>
            <person name="Henn M.R."/>
            <person name="Nusbaum C."/>
            <person name="Birren B."/>
        </authorList>
    </citation>
    <scope>NUCLEOTIDE SEQUENCE [LARGE SCALE GENOMIC DNA]</scope>
</reference>